<feature type="domain" description="HTH lacI-type" evidence="5">
    <location>
        <begin position="6"/>
        <end position="60"/>
    </location>
</feature>
<keyword evidence="2" id="KW-0238">DNA-binding</keyword>
<gene>
    <name evidence="6" type="ORF">M1L60_27070</name>
</gene>
<dbReference type="PROSITE" id="PS50932">
    <property type="entry name" value="HTH_LACI_2"/>
    <property type="match status" value="1"/>
</dbReference>
<keyword evidence="1" id="KW-0805">Transcription regulation</keyword>
<dbReference type="SUPFAM" id="SSF53822">
    <property type="entry name" value="Periplasmic binding protein-like I"/>
    <property type="match status" value="1"/>
</dbReference>
<dbReference type="InterPro" id="IPR046335">
    <property type="entry name" value="LacI/GalR-like_sensor"/>
</dbReference>
<protein>
    <submittedName>
        <fullName evidence="6">LacI family transcriptional regulator</fullName>
    </submittedName>
</protein>
<sequence>MTDQRPTLADVARAAGVSMAAASRAMNGAYGVSEAVRHRVRSVAAELGFEPHAVARALATGRASAGRRERIEVLILDPDPDAMSAKPFYGRVLTGAMRALGDQGIALEVRRVSTLPVDDADPPFGRLLINVPGDAGAAYARRGRAVALGRSAPGVAFVAPDNDSGGHQAAAHLVSTGRQRVGAVFGPPTPCAQERKAGFLRVMAGAAQEVAVADGDFTRARAYAAAQELLARDPKLDAVFASCDVTAMGVLQALREAGRRVADDVAVVGFDGSALAEAADLSSVYMPVEDEAASAIRHLLDPVLPAPARLPTRLTVRGSSVSRPRGRLDAGPRCPTGPASPGASR</sequence>
<dbReference type="SUPFAM" id="SSF47413">
    <property type="entry name" value="lambda repressor-like DNA-binding domains"/>
    <property type="match status" value="1"/>
</dbReference>
<dbReference type="PROSITE" id="PS00356">
    <property type="entry name" value="HTH_LACI_1"/>
    <property type="match status" value="1"/>
</dbReference>
<dbReference type="InterPro" id="IPR028082">
    <property type="entry name" value="Peripla_BP_I"/>
</dbReference>
<evidence type="ECO:0000313" key="7">
    <source>
        <dbReference type="Proteomes" id="UP001523369"/>
    </source>
</evidence>
<evidence type="ECO:0000259" key="5">
    <source>
        <dbReference type="PROSITE" id="PS50932"/>
    </source>
</evidence>
<dbReference type="CDD" id="cd06267">
    <property type="entry name" value="PBP1_LacI_sugar_binding-like"/>
    <property type="match status" value="1"/>
</dbReference>
<dbReference type="Gene3D" id="1.10.260.40">
    <property type="entry name" value="lambda repressor-like DNA-binding domains"/>
    <property type="match status" value="1"/>
</dbReference>
<proteinExistence type="predicted"/>
<dbReference type="Proteomes" id="UP001523369">
    <property type="component" value="Unassembled WGS sequence"/>
</dbReference>
<dbReference type="Gene3D" id="3.40.50.2300">
    <property type="match status" value="1"/>
</dbReference>
<dbReference type="PANTHER" id="PTHR30146">
    <property type="entry name" value="LACI-RELATED TRANSCRIPTIONAL REPRESSOR"/>
    <property type="match status" value="1"/>
</dbReference>
<accession>A0ABT1DTW9</accession>
<dbReference type="SMART" id="SM00354">
    <property type="entry name" value="HTH_LACI"/>
    <property type="match status" value="1"/>
</dbReference>
<dbReference type="Pfam" id="PF00356">
    <property type="entry name" value="LacI"/>
    <property type="match status" value="1"/>
</dbReference>
<keyword evidence="3" id="KW-0804">Transcription</keyword>
<evidence type="ECO:0000256" key="1">
    <source>
        <dbReference type="ARBA" id="ARBA00023015"/>
    </source>
</evidence>
<evidence type="ECO:0000256" key="4">
    <source>
        <dbReference type="SAM" id="MobiDB-lite"/>
    </source>
</evidence>
<dbReference type="Pfam" id="PF13377">
    <property type="entry name" value="Peripla_BP_3"/>
    <property type="match status" value="1"/>
</dbReference>
<name>A0ABT1DTW9_9ACTN</name>
<evidence type="ECO:0000256" key="3">
    <source>
        <dbReference type="ARBA" id="ARBA00023163"/>
    </source>
</evidence>
<dbReference type="PANTHER" id="PTHR30146:SF109">
    <property type="entry name" value="HTH-TYPE TRANSCRIPTIONAL REGULATOR GALS"/>
    <property type="match status" value="1"/>
</dbReference>
<keyword evidence="7" id="KW-1185">Reference proteome</keyword>
<evidence type="ECO:0000313" key="6">
    <source>
        <dbReference type="EMBL" id="MCO8274267.1"/>
    </source>
</evidence>
<reference evidence="6 7" key="1">
    <citation type="submission" date="2022-06" db="EMBL/GenBank/DDBJ databases">
        <title>New Species of the Genus Actinoplanes, ActinopZanes ferrugineus.</title>
        <authorList>
            <person name="Ding P."/>
        </authorList>
    </citation>
    <scope>NUCLEOTIDE SEQUENCE [LARGE SCALE GENOMIC DNA]</scope>
    <source>
        <strain evidence="6 7">TRM88003</strain>
    </source>
</reference>
<feature type="region of interest" description="Disordered" evidence="4">
    <location>
        <begin position="315"/>
        <end position="345"/>
    </location>
</feature>
<dbReference type="CDD" id="cd01392">
    <property type="entry name" value="HTH_LacI"/>
    <property type="match status" value="1"/>
</dbReference>
<dbReference type="InterPro" id="IPR010982">
    <property type="entry name" value="Lambda_DNA-bd_dom_sf"/>
</dbReference>
<dbReference type="EMBL" id="JAMYJR010000030">
    <property type="protein sequence ID" value="MCO8274267.1"/>
    <property type="molecule type" value="Genomic_DNA"/>
</dbReference>
<comment type="caution">
    <text evidence="6">The sequence shown here is derived from an EMBL/GenBank/DDBJ whole genome shotgun (WGS) entry which is preliminary data.</text>
</comment>
<organism evidence="6 7">
    <name type="scientific">Paractinoplanes aksuensis</name>
    <dbReference type="NCBI Taxonomy" id="2939490"/>
    <lineage>
        <taxon>Bacteria</taxon>
        <taxon>Bacillati</taxon>
        <taxon>Actinomycetota</taxon>
        <taxon>Actinomycetes</taxon>
        <taxon>Micromonosporales</taxon>
        <taxon>Micromonosporaceae</taxon>
        <taxon>Paractinoplanes</taxon>
    </lineage>
</organism>
<dbReference type="InterPro" id="IPR000843">
    <property type="entry name" value="HTH_LacI"/>
</dbReference>
<evidence type="ECO:0000256" key="2">
    <source>
        <dbReference type="ARBA" id="ARBA00023125"/>
    </source>
</evidence>
<dbReference type="RefSeq" id="WP_253240343.1">
    <property type="nucleotide sequence ID" value="NZ_JAMYJR010000030.1"/>
</dbReference>